<dbReference type="AlphaFoldDB" id="A0A9D2MFC9"/>
<name>A0A9D2MFC9_9FIRM</name>
<dbReference type="Pfam" id="PF02836">
    <property type="entry name" value="Glyco_hydro_2_C"/>
    <property type="match status" value="1"/>
</dbReference>
<sequence>MRTATLLTSARFAKAGEAFAPIALPHTWNAKDGQDGGNDYWRGVGTYEIDLPDPTDGKRQFIEIKGANHVAAVYCNGRLMGEHKGGFSTFRFDLTPAMKKTGNVLRVDVSNAVSDIYPQTADFTFFGGLYREVSFIETAPAHFDLLKSGTEAVFVTPIVSGTTRVDLFPVDAAGCTVAVDLKDAEGNVVASGSAAAEAHTVLTLAVKNPHLWNGMADPYCYTAEASILRGDEVLDTVAVDYGYRSFHVDPNTGFWLNGKNVPLHGVARHQDRLDKGWAISRADHEEDIALIKEVGANTVRLAHYQHDQYFYDLCDHTGFVVWAEIPFISRFIPGKEAHDNTISQMTELVAQNYNHPSIFFWGISNEILIGKDREDLRQNLREVNAVAKTLDPSRMTTMAQVTMTPMESEHNVITDVESYNHYFGWYFGEAADNGPWLDKFHAIYPDRCLGVSEYGSECILKWHSAYPENHDYTEEYATEYHHDMLKTFSTRPYLWATHVWNMFDFAADGRDEGGIQGRNNKGLVTYDRKVKKDPFYVYQAYWTTEPMVHISGSRFVDRAPGERTITVYTNCPAVTLTVNGAEVATLDAVDHCAVFKDVALADGANTVTARCGDVSDTAAFNGVAEHNYAYDLPEGNDAANWFDDPKAREARKPLNYPEGFYSIKDKVVDLMANSETAAVIKDVIDTFAHSSMMSMMNSDKDDNSDGGIMGTMRLADMMKMAGRSFSADVKRQVNEALTKIKKG</sequence>
<dbReference type="Proteomes" id="UP000824211">
    <property type="component" value="Unassembled WGS sequence"/>
</dbReference>
<dbReference type="GO" id="GO:0004553">
    <property type="term" value="F:hydrolase activity, hydrolyzing O-glycosyl compounds"/>
    <property type="evidence" value="ECO:0007669"/>
    <property type="project" value="InterPro"/>
</dbReference>
<evidence type="ECO:0000259" key="6">
    <source>
        <dbReference type="Pfam" id="PF02837"/>
    </source>
</evidence>
<keyword evidence="3" id="KW-0326">Glycosidase</keyword>
<gene>
    <name evidence="7" type="ORF">H9771_09145</name>
</gene>
<comment type="similarity">
    <text evidence="1">Belongs to the glycosyl hydrolase 2 family.</text>
</comment>
<dbReference type="SUPFAM" id="SSF49785">
    <property type="entry name" value="Galactose-binding domain-like"/>
    <property type="match status" value="1"/>
</dbReference>
<dbReference type="InterPro" id="IPR008979">
    <property type="entry name" value="Galactose-bd-like_sf"/>
</dbReference>
<proteinExistence type="inferred from homology"/>
<feature type="domain" description="Glycosyl hydrolases family 2 sugar binding" evidence="6">
    <location>
        <begin position="51"/>
        <end position="137"/>
    </location>
</feature>
<dbReference type="InterPro" id="IPR051913">
    <property type="entry name" value="GH2_Domain-Containing"/>
</dbReference>
<dbReference type="Gene3D" id="3.20.20.80">
    <property type="entry name" value="Glycosidases"/>
    <property type="match status" value="1"/>
</dbReference>
<dbReference type="GO" id="GO:0005975">
    <property type="term" value="P:carbohydrate metabolic process"/>
    <property type="evidence" value="ECO:0007669"/>
    <property type="project" value="InterPro"/>
</dbReference>
<evidence type="ECO:0000256" key="1">
    <source>
        <dbReference type="ARBA" id="ARBA00007401"/>
    </source>
</evidence>
<comment type="caution">
    <text evidence="7">The sequence shown here is derived from an EMBL/GenBank/DDBJ whole genome shotgun (WGS) entry which is preliminary data.</text>
</comment>
<evidence type="ECO:0000256" key="3">
    <source>
        <dbReference type="ARBA" id="ARBA00023295"/>
    </source>
</evidence>
<reference evidence="7" key="1">
    <citation type="journal article" date="2021" name="PeerJ">
        <title>Extensive microbial diversity within the chicken gut microbiome revealed by metagenomics and culture.</title>
        <authorList>
            <person name="Gilroy R."/>
            <person name="Ravi A."/>
            <person name="Getino M."/>
            <person name="Pursley I."/>
            <person name="Horton D.L."/>
            <person name="Alikhan N.F."/>
            <person name="Baker D."/>
            <person name="Gharbi K."/>
            <person name="Hall N."/>
            <person name="Watson M."/>
            <person name="Adriaenssens E.M."/>
            <person name="Foster-Nyarko E."/>
            <person name="Jarju S."/>
            <person name="Secka A."/>
            <person name="Antonio M."/>
            <person name="Oren A."/>
            <person name="Chaudhuri R.R."/>
            <person name="La Ragione R."/>
            <person name="Hildebrand F."/>
            <person name="Pallen M.J."/>
        </authorList>
    </citation>
    <scope>NUCLEOTIDE SEQUENCE</scope>
    <source>
        <strain evidence="7">ChiHjej9B8-13557</strain>
    </source>
</reference>
<feature type="domain" description="Glycoside hydrolase family 2 immunoglobulin-like beta-sandwich" evidence="4">
    <location>
        <begin position="173"/>
        <end position="244"/>
    </location>
</feature>
<dbReference type="Gene3D" id="2.60.120.260">
    <property type="entry name" value="Galactose-binding domain-like"/>
    <property type="match status" value="1"/>
</dbReference>
<evidence type="ECO:0000313" key="7">
    <source>
        <dbReference type="EMBL" id="HJB59800.1"/>
    </source>
</evidence>
<dbReference type="InterPro" id="IPR006101">
    <property type="entry name" value="Glyco_hydro_2"/>
</dbReference>
<dbReference type="InterPro" id="IPR006104">
    <property type="entry name" value="Glyco_hydro_2_N"/>
</dbReference>
<dbReference type="PRINTS" id="PR00132">
    <property type="entry name" value="GLHYDRLASE2"/>
</dbReference>
<reference evidence="7" key="2">
    <citation type="submission" date="2021-04" db="EMBL/GenBank/DDBJ databases">
        <authorList>
            <person name="Gilroy R."/>
        </authorList>
    </citation>
    <scope>NUCLEOTIDE SEQUENCE</scope>
    <source>
        <strain evidence="7">ChiHjej9B8-13557</strain>
    </source>
</reference>
<dbReference type="Gene3D" id="2.60.40.10">
    <property type="entry name" value="Immunoglobulins"/>
    <property type="match status" value="2"/>
</dbReference>
<protein>
    <recommendedName>
        <fullName evidence="9">Beta-galactosidase</fullName>
    </recommendedName>
</protein>
<dbReference type="SUPFAM" id="SSF51445">
    <property type="entry name" value="(Trans)glycosidases"/>
    <property type="match status" value="1"/>
</dbReference>
<dbReference type="PANTHER" id="PTHR42732">
    <property type="entry name" value="BETA-GALACTOSIDASE"/>
    <property type="match status" value="1"/>
</dbReference>
<feature type="domain" description="Glycoside hydrolase family 2 catalytic" evidence="5">
    <location>
        <begin position="253"/>
        <end position="543"/>
    </location>
</feature>
<dbReference type="InterPro" id="IPR006103">
    <property type="entry name" value="Glyco_hydro_2_cat"/>
</dbReference>
<keyword evidence="2" id="KW-0378">Hydrolase</keyword>
<evidence type="ECO:0008006" key="9">
    <source>
        <dbReference type="Google" id="ProtNLM"/>
    </source>
</evidence>
<organism evidence="7 8">
    <name type="scientific">Candidatus Faecalibacterium faecipullorum</name>
    <dbReference type="NCBI Taxonomy" id="2838578"/>
    <lineage>
        <taxon>Bacteria</taxon>
        <taxon>Bacillati</taxon>
        <taxon>Bacillota</taxon>
        <taxon>Clostridia</taxon>
        <taxon>Eubacteriales</taxon>
        <taxon>Oscillospiraceae</taxon>
        <taxon>Faecalibacterium</taxon>
    </lineage>
</organism>
<dbReference type="Pfam" id="PF02837">
    <property type="entry name" value="Glyco_hydro_2_N"/>
    <property type="match status" value="1"/>
</dbReference>
<dbReference type="EMBL" id="DWXX01000172">
    <property type="protein sequence ID" value="HJB59800.1"/>
    <property type="molecule type" value="Genomic_DNA"/>
</dbReference>
<dbReference type="InterPro" id="IPR017853">
    <property type="entry name" value="GH"/>
</dbReference>
<accession>A0A9D2MFC9</accession>
<dbReference type="SUPFAM" id="SSF49303">
    <property type="entry name" value="beta-Galactosidase/glucuronidase domain"/>
    <property type="match status" value="1"/>
</dbReference>
<dbReference type="Pfam" id="PF00703">
    <property type="entry name" value="Glyco_hydro_2"/>
    <property type="match status" value="1"/>
</dbReference>
<evidence type="ECO:0000256" key="2">
    <source>
        <dbReference type="ARBA" id="ARBA00022801"/>
    </source>
</evidence>
<dbReference type="InterPro" id="IPR006102">
    <property type="entry name" value="Ig-like_GH2"/>
</dbReference>
<evidence type="ECO:0000259" key="5">
    <source>
        <dbReference type="Pfam" id="PF02836"/>
    </source>
</evidence>
<evidence type="ECO:0000313" key="8">
    <source>
        <dbReference type="Proteomes" id="UP000824211"/>
    </source>
</evidence>
<evidence type="ECO:0000259" key="4">
    <source>
        <dbReference type="Pfam" id="PF00703"/>
    </source>
</evidence>
<dbReference type="InterPro" id="IPR013783">
    <property type="entry name" value="Ig-like_fold"/>
</dbReference>
<dbReference type="InterPro" id="IPR036156">
    <property type="entry name" value="Beta-gal/glucu_dom_sf"/>
</dbReference>
<dbReference type="PANTHER" id="PTHR42732:SF1">
    <property type="entry name" value="BETA-MANNOSIDASE"/>
    <property type="match status" value="1"/>
</dbReference>